<dbReference type="InterPro" id="IPR013830">
    <property type="entry name" value="SGNH_hydro"/>
</dbReference>
<dbReference type="CDD" id="cd01830">
    <property type="entry name" value="XynE_like"/>
    <property type="match status" value="1"/>
</dbReference>
<evidence type="ECO:0000313" key="3">
    <source>
        <dbReference type="Proteomes" id="UP000677082"/>
    </source>
</evidence>
<keyword evidence="3" id="KW-1185">Reference proteome</keyword>
<dbReference type="Proteomes" id="UP000677082">
    <property type="component" value="Unassembled WGS sequence"/>
</dbReference>
<dbReference type="InterPro" id="IPR036514">
    <property type="entry name" value="SGNH_hydro_sf"/>
</dbReference>
<dbReference type="AlphaFoldDB" id="A0A919W8G0"/>
<gene>
    <name evidence="2" type="ORF">Ato02nite_054590</name>
</gene>
<evidence type="ECO:0000259" key="1">
    <source>
        <dbReference type="Pfam" id="PF13472"/>
    </source>
</evidence>
<keyword evidence="2" id="KW-0378">Hydrolase</keyword>
<feature type="domain" description="SGNH hydrolase-type esterase" evidence="1">
    <location>
        <begin position="196"/>
        <end position="392"/>
    </location>
</feature>
<reference evidence="2 3" key="1">
    <citation type="submission" date="2021-03" db="EMBL/GenBank/DDBJ databases">
        <title>Whole genome shotgun sequence of Actinoplanes toevensis NBRC 105298.</title>
        <authorList>
            <person name="Komaki H."/>
            <person name="Tamura T."/>
        </authorList>
    </citation>
    <scope>NUCLEOTIDE SEQUENCE [LARGE SCALE GENOMIC DNA]</scope>
    <source>
        <strain evidence="2 3">NBRC 105298</strain>
    </source>
</reference>
<dbReference type="PANTHER" id="PTHR43784">
    <property type="entry name" value="GDSL-LIKE LIPASE/ACYLHYDROLASE, PUTATIVE (AFU_ORTHOLOGUE AFUA_2G00820)-RELATED"/>
    <property type="match status" value="1"/>
</dbReference>
<accession>A0A919W8G0</accession>
<dbReference type="Pfam" id="PF13472">
    <property type="entry name" value="Lipase_GDSL_2"/>
    <property type="match status" value="1"/>
</dbReference>
<name>A0A919W8G0_9ACTN</name>
<dbReference type="RefSeq" id="WP_213009465.1">
    <property type="nucleotide sequence ID" value="NZ_BOQN01000068.1"/>
</dbReference>
<dbReference type="GO" id="GO:0016787">
    <property type="term" value="F:hydrolase activity"/>
    <property type="evidence" value="ECO:0007669"/>
    <property type="project" value="UniProtKB-KW"/>
</dbReference>
<protein>
    <submittedName>
        <fullName evidence="2">SGNH hydrolase</fullName>
    </submittedName>
</protein>
<dbReference type="Gene3D" id="3.40.50.1110">
    <property type="entry name" value="SGNH hydrolase"/>
    <property type="match status" value="1"/>
</dbReference>
<comment type="caution">
    <text evidence="2">The sequence shown here is derived from an EMBL/GenBank/DDBJ whole genome shotgun (WGS) entry which is preliminary data.</text>
</comment>
<organism evidence="2 3">
    <name type="scientific">Paractinoplanes toevensis</name>
    <dbReference type="NCBI Taxonomy" id="571911"/>
    <lineage>
        <taxon>Bacteria</taxon>
        <taxon>Bacillati</taxon>
        <taxon>Actinomycetota</taxon>
        <taxon>Actinomycetes</taxon>
        <taxon>Micromonosporales</taxon>
        <taxon>Micromonosporaceae</taxon>
        <taxon>Paractinoplanes</taxon>
    </lineage>
</organism>
<evidence type="ECO:0000313" key="2">
    <source>
        <dbReference type="EMBL" id="GIM93666.1"/>
    </source>
</evidence>
<dbReference type="SUPFAM" id="SSF52266">
    <property type="entry name" value="SGNH hydrolase"/>
    <property type="match status" value="1"/>
</dbReference>
<dbReference type="EMBL" id="BOQN01000068">
    <property type="protein sequence ID" value="GIM93666.1"/>
    <property type="molecule type" value="Genomic_DNA"/>
</dbReference>
<dbReference type="PANTHER" id="PTHR43784:SF2">
    <property type="entry name" value="GDSL-LIKE LIPASE_ACYLHYDROLASE, PUTATIVE (AFU_ORTHOLOGUE AFUA_2G00820)-RELATED"/>
    <property type="match status" value="1"/>
</dbReference>
<sequence>MTEANAVVTNVGQADDGWVRTWSAAPQAPDAGLGSLETVAPFADVTLRQVVRISGGGHRLRLRLTNEYGTAPLVIGAAQVGLARSGGEIEAGSARELTFAGRRDVTVPAGAPILSDPIDLPLPALATLSISLYLPELVESCTCHDPSLDTGWVVPGNATAESTLPAKAGPLPVRALISAVEVLPDAPARAVVVLSDSLADGFGSTPDSHHSWPELLAERGGPHLYVCNQGISGNRMLNDGLGVSGLARFDRDVLATPGLGHVIVSLGHNDISISHLPRDDADALAGFLSMFPGEPVTSDDIIAGYRQLIARTHDRGVQIYATTVTPDEGSETHTAAGEDARQIVNTWIRTSGAFDGVLDFDAVWRDPDQPAGIQDHLQAGDHLHGSDAGYQALADSIDLALFK</sequence>
<proteinExistence type="predicted"/>
<dbReference type="InterPro" id="IPR053140">
    <property type="entry name" value="GDSL_Rv0518-like"/>
</dbReference>